<name>A0A060R8C7_9BACT</name>
<dbReference type="SMART" id="SM01323">
    <property type="entry name" value="YajC"/>
    <property type="match status" value="1"/>
</dbReference>
<evidence type="ECO:0000256" key="2">
    <source>
        <dbReference type="ARBA" id="ARBA00006742"/>
    </source>
</evidence>
<dbReference type="GO" id="GO:0015031">
    <property type="term" value="P:protein transport"/>
    <property type="evidence" value="ECO:0007669"/>
    <property type="project" value="UniProtKB-KW"/>
</dbReference>
<dbReference type="GO" id="GO:0005886">
    <property type="term" value="C:plasma membrane"/>
    <property type="evidence" value="ECO:0007669"/>
    <property type="project" value="UniProtKB-SubCell"/>
</dbReference>
<comment type="subcellular location">
    <subcellularLocation>
        <location evidence="1">Cell membrane</location>
        <topology evidence="1">Single-pass membrane protein</topology>
    </subcellularLocation>
</comment>
<organism evidence="12 13">
    <name type="scientific">Mucinivorans hirudinis</name>
    <dbReference type="NCBI Taxonomy" id="1433126"/>
    <lineage>
        <taxon>Bacteria</taxon>
        <taxon>Pseudomonadati</taxon>
        <taxon>Bacteroidota</taxon>
        <taxon>Bacteroidia</taxon>
        <taxon>Bacteroidales</taxon>
        <taxon>Rikenellaceae</taxon>
        <taxon>Mucinivorans</taxon>
    </lineage>
</organism>
<keyword evidence="9" id="KW-0811">Translocation</keyword>
<accession>A0A060R8C7</accession>
<dbReference type="NCBIfam" id="TIGR00739">
    <property type="entry name" value="yajC"/>
    <property type="match status" value="1"/>
</dbReference>
<dbReference type="EMBL" id="HG934468">
    <property type="protein sequence ID" value="CDN31726.1"/>
    <property type="molecule type" value="Genomic_DNA"/>
</dbReference>
<keyword evidence="8 11" id="KW-1133">Transmembrane helix</keyword>
<dbReference type="Proteomes" id="UP000027616">
    <property type="component" value="Chromosome I"/>
</dbReference>
<keyword evidence="7" id="KW-0653">Protein transport</keyword>
<dbReference type="eggNOG" id="COG1862">
    <property type="taxonomic scope" value="Bacteria"/>
</dbReference>
<reference evidence="12 13" key="1">
    <citation type="journal article" date="2015" name="Genome Announc.">
        <title>Complete Genome Sequence of the Novel Leech Symbiont Mucinivorans hirudinis M3T.</title>
        <authorList>
            <person name="Nelson M.C."/>
            <person name="Bomar L."/>
            <person name="Graf J."/>
        </authorList>
    </citation>
    <scope>NUCLEOTIDE SEQUENCE [LARGE SCALE GENOMIC DNA]</scope>
    <source>
        <strain evidence="13">M3</strain>
    </source>
</reference>
<dbReference type="InterPro" id="IPR003849">
    <property type="entry name" value="Preprotein_translocase_YajC"/>
</dbReference>
<comment type="similarity">
    <text evidence="2">Belongs to the YajC family.</text>
</comment>
<evidence type="ECO:0000256" key="9">
    <source>
        <dbReference type="ARBA" id="ARBA00023010"/>
    </source>
</evidence>
<sequence length="112" mass="12419">MTINTFLLQAESAESAAGGGFQMIIMMVLIFGVMYFLMIRPQQKRQKELNKFRNTLEKGTKIITAGGIYGVIKEVKETSVLIEVDSNVTLRVDKTMVMRDASDAAAAAQQQK</sequence>
<dbReference type="PATRIC" id="fig|1433126.3.peg.1623"/>
<dbReference type="PRINTS" id="PR01853">
    <property type="entry name" value="YAJCTRNLCASE"/>
</dbReference>
<gene>
    <name evidence="12" type="ORF">BN938_1646</name>
</gene>
<dbReference type="PANTHER" id="PTHR33909:SF1">
    <property type="entry name" value="SEC TRANSLOCON ACCESSORY COMPLEX SUBUNIT YAJC"/>
    <property type="match status" value="1"/>
</dbReference>
<evidence type="ECO:0000256" key="7">
    <source>
        <dbReference type="ARBA" id="ARBA00022927"/>
    </source>
</evidence>
<dbReference type="STRING" id="1433126.BN938_1646"/>
<evidence type="ECO:0000256" key="1">
    <source>
        <dbReference type="ARBA" id="ARBA00004162"/>
    </source>
</evidence>
<dbReference type="KEGG" id="rbc:BN938_1646"/>
<dbReference type="AlphaFoldDB" id="A0A060R8C7"/>
<keyword evidence="6 11" id="KW-0812">Transmembrane</keyword>
<evidence type="ECO:0000256" key="11">
    <source>
        <dbReference type="SAM" id="Phobius"/>
    </source>
</evidence>
<keyword evidence="10 11" id="KW-0472">Membrane</keyword>
<proteinExistence type="inferred from homology"/>
<dbReference type="HOGENOM" id="CLU_116157_5_2_10"/>
<dbReference type="Pfam" id="PF02699">
    <property type="entry name" value="YajC"/>
    <property type="match status" value="1"/>
</dbReference>
<evidence type="ECO:0000313" key="13">
    <source>
        <dbReference type="Proteomes" id="UP000027616"/>
    </source>
</evidence>
<evidence type="ECO:0000256" key="6">
    <source>
        <dbReference type="ARBA" id="ARBA00022692"/>
    </source>
</evidence>
<protein>
    <recommendedName>
        <fullName evidence="3">Sec translocon accessory complex subunit YajC</fullName>
    </recommendedName>
</protein>
<evidence type="ECO:0000313" key="12">
    <source>
        <dbReference type="EMBL" id="CDN31726.1"/>
    </source>
</evidence>
<dbReference type="PANTHER" id="PTHR33909">
    <property type="entry name" value="SEC TRANSLOCON ACCESSORY COMPLEX SUBUNIT YAJC"/>
    <property type="match status" value="1"/>
</dbReference>
<feature type="transmembrane region" description="Helical" evidence="11">
    <location>
        <begin position="20"/>
        <end position="39"/>
    </location>
</feature>
<evidence type="ECO:0000256" key="10">
    <source>
        <dbReference type="ARBA" id="ARBA00023136"/>
    </source>
</evidence>
<keyword evidence="5" id="KW-1003">Cell membrane</keyword>
<evidence type="ECO:0000256" key="3">
    <source>
        <dbReference type="ARBA" id="ARBA00014962"/>
    </source>
</evidence>
<evidence type="ECO:0000256" key="4">
    <source>
        <dbReference type="ARBA" id="ARBA00022448"/>
    </source>
</evidence>
<dbReference type="OrthoDB" id="9800132at2"/>
<keyword evidence="13" id="KW-1185">Reference proteome</keyword>
<keyword evidence="4" id="KW-0813">Transport</keyword>
<evidence type="ECO:0000256" key="8">
    <source>
        <dbReference type="ARBA" id="ARBA00022989"/>
    </source>
</evidence>
<evidence type="ECO:0000256" key="5">
    <source>
        <dbReference type="ARBA" id="ARBA00022475"/>
    </source>
</evidence>